<accession>A0A4R4D6X7</accession>
<dbReference type="Proteomes" id="UP000295023">
    <property type="component" value="Unassembled WGS sequence"/>
</dbReference>
<comment type="caution">
    <text evidence="1">The sequence shown here is derived from an EMBL/GenBank/DDBJ whole genome shotgun (WGS) entry which is preliminary data.</text>
</comment>
<evidence type="ECO:0000313" key="1">
    <source>
        <dbReference type="EMBL" id="TCZ55779.1"/>
    </source>
</evidence>
<dbReference type="RefSeq" id="WP_132294142.1">
    <property type="nucleotide sequence ID" value="NZ_SKBM01000025.1"/>
</dbReference>
<dbReference type="AlphaFoldDB" id="A0A4R4D6X7"/>
<protein>
    <submittedName>
        <fullName evidence="1">Uncharacterized protein</fullName>
    </submittedName>
</protein>
<organism evidence="1 2">
    <name type="scientific">Roseicella aquatilis</name>
    <dbReference type="NCBI Taxonomy" id="2527868"/>
    <lineage>
        <taxon>Bacteria</taxon>
        <taxon>Pseudomonadati</taxon>
        <taxon>Pseudomonadota</taxon>
        <taxon>Alphaproteobacteria</taxon>
        <taxon>Acetobacterales</taxon>
        <taxon>Roseomonadaceae</taxon>
        <taxon>Roseicella</taxon>
    </lineage>
</organism>
<name>A0A4R4D6X7_9PROT</name>
<keyword evidence="2" id="KW-1185">Reference proteome</keyword>
<evidence type="ECO:0000313" key="2">
    <source>
        <dbReference type="Proteomes" id="UP000295023"/>
    </source>
</evidence>
<gene>
    <name evidence="1" type="ORF">EXY23_20840</name>
</gene>
<sequence>MDALDEWTMEHLQNYLGLIEKVQPFVEQGLNADPPFRQLQIRVDWKNAGSPCALTVILANEKLEGRTKRASTGCRWTDDAYKLKTRLYFWLVERYGLEARYLPISHRQKRSEYQGA</sequence>
<reference evidence="1 2" key="1">
    <citation type="submission" date="2019-03" db="EMBL/GenBank/DDBJ databases">
        <title>Paracraurococcus aquatilis NE82 genome sequence.</title>
        <authorList>
            <person name="Zhao Y."/>
            <person name="Du Z."/>
        </authorList>
    </citation>
    <scope>NUCLEOTIDE SEQUENCE [LARGE SCALE GENOMIC DNA]</scope>
    <source>
        <strain evidence="1 2">NE82</strain>
    </source>
</reference>
<dbReference type="EMBL" id="SKBM01000025">
    <property type="protein sequence ID" value="TCZ55779.1"/>
    <property type="molecule type" value="Genomic_DNA"/>
</dbReference>
<proteinExistence type="predicted"/>